<evidence type="ECO:0000256" key="1">
    <source>
        <dbReference type="SAM" id="SignalP"/>
    </source>
</evidence>
<dbReference type="AlphaFoldDB" id="A0A848CBE8"/>
<keyword evidence="1" id="KW-0732">Signal</keyword>
<dbReference type="EMBL" id="JABAFY010000001">
    <property type="protein sequence ID" value="NME50964.1"/>
    <property type="molecule type" value="Genomic_DNA"/>
</dbReference>
<name>A0A848CBE8_9BACT</name>
<accession>A0A848CBE8</accession>
<dbReference type="RefSeq" id="WP_168934462.1">
    <property type="nucleotide sequence ID" value="NZ_CAMDEI010000011.1"/>
</dbReference>
<feature type="chain" id="PRO_5032860244" evidence="1">
    <location>
        <begin position="28"/>
        <end position="160"/>
    </location>
</feature>
<evidence type="ECO:0000313" key="2">
    <source>
        <dbReference type="EMBL" id="NME50964.1"/>
    </source>
</evidence>
<reference evidence="2 3" key="1">
    <citation type="submission" date="2020-04" db="EMBL/GenBank/DDBJ databases">
        <authorList>
            <person name="Hitch T.C.A."/>
            <person name="Wylensek D."/>
            <person name="Clavel T."/>
        </authorList>
    </citation>
    <scope>NUCLEOTIDE SEQUENCE [LARGE SCALE GENOMIC DNA]</scope>
    <source>
        <strain evidence="2 3">PG-251-APC-1</strain>
    </source>
</reference>
<evidence type="ECO:0000313" key="3">
    <source>
        <dbReference type="Proteomes" id="UP000522333"/>
    </source>
</evidence>
<comment type="caution">
    <text evidence="2">The sequence shown here is derived from an EMBL/GenBank/DDBJ whole genome shotgun (WGS) entry which is preliminary data.</text>
</comment>
<feature type="signal peptide" evidence="1">
    <location>
        <begin position="1"/>
        <end position="27"/>
    </location>
</feature>
<gene>
    <name evidence="2" type="ORF">HF854_00135</name>
</gene>
<dbReference type="Proteomes" id="UP000522333">
    <property type="component" value="Unassembled WGS sequence"/>
</dbReference>
<sequence length="160" mass="17752">MRKTGCQGWLASGLLCGLLLCGLTVVAPVDVEAAAVTTVYDGQSPVEEKELLRFLDVLPQFRSWARENRIEAHPVARRGKADFLYPEDAARWVEAKGWDARRFFCVMGRMAAALVIVEDGNDLQARPKDMPVVDKSEVELARKHLGSLLKVSMPDEGMSH</sequence>
<proteinExistence type="predicted"/>
<protein>
    <submittedName>
        <fullName evidence="2">Uncharacterized protein</fullName>
    </submittedName>
</protein>
<organism evidence="2 3">
    <name type="scientific">Desulfovibrio piger</name>
    <dbReference type="NCBI Taxonomy" id="901"/>
    <lineage>
        <taxon>Bacteria</taxon>
        <taxon>Pseudomonadati</taxon>
        <taxon>Thermodesulfobacteriota</taxon>
        <taxon>Desulfovibrionia</taxon>
        <taxon>Desulfovibrionales</taxon>
        <taxon>Desulfovibrionaceae</taxon>
        <taxon>Desulfovibrio</taxon>
    </lineage>
</organism>